<name>A0ABS2KUA6_9NOCA</name>
<evidence type="ECO:0000256" key="1">
    <source>
        <dbReference type="ARBA" id="ARBA00000185"/>
    </source>
</evidence>
<evidence type="ECO:0000313" key="3">
    <source>
        <dbReference type="EMBL" id="MBM7415523.1"/>
    </source>
</evidence>
<sequence>MKRILSLVVVVLGLIVAGVAYTYDDVDSSCFMRFDDNVRSLAQATADSGGAFQLRRIDIDNNARPFPVVGGTCKATSIRIGDDGTAVASAPGETTFVDWPRTAATIAGLLLAALGLAGYSRWRSGGRSPGGVRTGSAGSQVDPPSRQQMLSSVEERLDILTAVDAALEWRRDVVRVVEDAADPDAARSAVKALLQVSDMGANAVLAMQLRRFTVSERAAIREEVTQLQDEHRQLSG</sequence>
<gene>
    <name evidence="3" type="ORF">JOE42_002256</name>
</gene>
<accession>A0ABS2KUA6</accession>
<dbReference type="Gene3D" id="1.10.268.10">
    <property type="entry name" value="Topoisomerase, domain 3"/>
    <property type="match status" value="1"/>
</dbReference>
<comment type="catalytic activity">
    <reaction evidence="1">
        <text>ATP-dependent breakage, passage and rejoining of double-stranded DNA.</text>
        <dbReference type="EC" id="5.6.2.2"/>
    </reaction>
</comment>
<dbReference type="InterPro" id="IPR013760">
    <property type="entry name" value="Topo_IIA-like_dom_sf"/>
</dbReference>
<proteinExistence type="predicted"/>
<reference evidence="3 4" key="1">
    <citation type="submission" date="2021-01" db="EMBL/GenBank/DDBJ databases">
        <title>Genomics of switchgrass bacterial isolates.</title>
        <authorList>
            <person name="Shade A."/>
        </authorList>
    </citation>
    <scope>NUCLEOTIDE SEQUENCE [LARGE SCALE GENOMIC DNA]</scope>
    <source>
        <strain evidence="3 4">PvP111</strain>
    </source>
</reference>
<evidence type="ECO:0000256" key="2">
    <source>
        <dbReference type="SAM" id="MobiDB-lite"/>
    </source>
</evidence>
<evidence type="ECO:0008006" key="5">
    <source>
        <dbReference type="Google" id="ProtNLM"/>
    </source>
</evidence>
<feature type="region of interest" description="Disordered" evidence="2">
    <location>
        <begin position="125"/>
        <end position="145"/>
    </location>
</feature>
<keyword evidence="4" id="KW-1185">Reference proteome</keyword>
<evidence type="ECO:0000313" key="4">
    <source>
        <dbReference type="Proteomes" id="UP000703038"/>
    </source>
</evidence>
<dbReference type="SUPFAM" id="SSF56719">
    <property type="entry name" value="Type II DNA topoisomerase"/>
    <property type="match status" value="1"/>
</dbReference>
<protein>
    <recommendedName>
        <fullName evidence="5">DNA topoisomerase (ATP-hydrolyzing)</fullName>
    </recommendedName>
</protein>
<dbReference type="Proteomes" id="UP000703038">
    <property type="component" value="Unassembled WGS sequence"/>
</dbReference>
<organism evidence="3 4">
    <name type="scientific">Rhodococcoides corynebacterioides</name>
    <dbReference type="NCBI Taxonomy" id="53972"/>
    <lineage>
        <taxon>Bacteria</taxon>
        <taxon>Bacillati</taxon>
        <taxon>Actinomycetota</taxon>
        <taxon>Actinomycetes</taxon>
        <taxon>Mycobacteriales</taxon>
        <taxon>Nocardiaceae</taxon>
        <taxon>Rhodococcoides</taxon>
    </lineage>
</organism>
<dbReference type="EMBL" id="JAFBBK010000001">
    <property type="protein sequence ID" value="MBM7415523.1"/>
    <property type="molecule type" value="Genomic_DNA"/>
</dbReference>
<dbReference type="InterPro" id="IPR013757">
    <property type="entry name" value="Topo_IIA_A_a_sf"/>
</dbReference>
<comment type="caution">
    <text evidence="3">The sequence shown here is derived from an EMBL/GenBank/DDBJ whole genome shotgun (WGS) entry which is preliminary data.</text>
</comment>
<dbReference type="RefSeq" id="WP_204868558.1">
    <property type="nucleotide sequence ID" value="NZ_JAFBBK010000001.1"/>
</dbReference>